<accession>A0ABX5FQJ2</accession>
<gene>
    <name evidence="2" type="ORF">C7R92_12370</name>
</gene>
<dbReference type="RefSeq" id="WP_069847431.1">
    <property type="nucleotide sequence ID" value="NZ_JARMEW010000031.1"/>
</dbReference>
<dbReference type="PROSITE" id="PS51257">
    <property type="entry name" value="PROKAR_LIPOPROTEIN"/>
    <property type="match status" value="1"/>
</dbReference>
<comment type="caution">
    <text evidence="2">The sequence shown here is derived from an EMBL/GenBank/DDBJ whole genome shotgun (WGS) entry which is preliminary data.</text>
</comment>
<reference evidence="2 3" key="1">
    <citation type="submission" date="2018-03" db="EMBL/GenBank/DDBJ databases">
        <title>Brevisbacillus phylogenomics.</title>
        <authorList>
            <person name="Dunlap C."/>
        </authorList>
    </citation>
    <scope>NUCLEOTIDE SEQUENCE [LARGE SCALE GENOMIC DNA]</scope>
    <source>
        <strain evidence="2 3">NRRL B-41110</strain>
    </source>
</reference>
<evidence type="ECO:0000313" key="2">
    <source>
        <dbReference type="EMBL" id="PSK10502.1"/>
    </source>
</evidence>
<organism evidence="2 3">
    <name type="scientific">Brevibacillus porteri</name>
    <dbReference type="NCBI Taxonomy" id="2126350"/>
    <lineage>
        <taxon>Bacteria</taxon>
        <taxon>Bacillati</taxon>
        <taxon>Bacillota</taxon>
        <taxon>Bacilli</taxon>
        <taxon>Bacillales</taxon>
        <taxon>Paenibacillaceae</taxon>
        <taxon>Brevibacillus</taxon>
    </lineage>
</organism>
<protein>
    <recommendedName>
        <fullName evidence="4">Lipoprotein</fullName>
    </recommendedName>
</protein>
<sequence length="134" mass="15124">MVQKKILLLLALLFLSGCNEKPVENITLQAVVQAFDSNTLPLTKSENADYFVLNGQSPEKYAVNGNPLYIYVFASEEDAKKGLEDFFNQTEKLNMVIPQIFAAKNVLIFYLSPETRTDPFSERDEKILSIVNSI</sequence>
<dbReference type="GeneID" id="95750900"/>
<dbReference type="EMBL" id="PXZO01000020">
    <property type="protein sequence ID" value="PSK10502.1"/>
    <property type="molecule type" value="Genomic_DNA"/>
</dbReference>
<feature type="chain" id="PRO_5047230611" description="Lipoprotein" evidence="1">
    <location>
        <begin position="21"/>
        <end position="134"/>
    </location>
</feature>
<evidence type="ECO:0008006" key="4">
    <source>
        <dbReference type="Google" id="ProtNLM"/>
    </source>
</evidence>
<evidence type="ECO:0000313" key="3">
    <source>
        <dbReference type="Proteomes" id="UP000241645"/>
    </source>
</evidence>
<keyword evidence="1" id="KW-0732">Signal</keyword>
<dbReference type="Proteomes" id="UP000241645">
    <property type="component" value="Unassembled WGS sequence"/>
</dbReference>
<evidence type="ECO:0000256" key="1">
    <source>
        <dbReference type="SAM" id="SignalP"/>
    </source>
</evidence>
<keyword evidence="3" id="KW-1185">Reference proteome</keyword>
<proteinExistence type="predicted"/>
<name>A0ABX5FQJ2_9BACL</name>
<feature type="signal peptide" evidence="1">
    <location>
        <begin position="1"/>
        <end position="20"/>
    </location>
</feature>